<proteinExistence type="inferred from homology"/>
<dbReference type="PROSITE" id="PS00137">
    <property type="entry name" value="SUBTILASE_HIS"/>
    <property type="match status" value="1"/>
</dbReference>
<feature type="active site" description="Charge relay system" evidence="5">
    <location>
        <position position="462"/>
    </location>
</feature>
<dbReference type="PRINTS" id="PR00723">
    <property type="entry name" value="SUBTILISIN"/>
</dbReference>
<evidence type="ECO:0000313" key="7">
    <source>
        <dbReference type="EMBL" id="WRT70926.1"/>
    </source>
</evidence>
<dbReference type="InterPro" id="IPR008979">
    <property type="entry name" value="Galactose-bd-like_sf"/>
</dbReference>
<evidence type="ECO:0000256" key="5">
    <source>
        <dbReference type="PROSITE-ProRule" id="PRU01240"/>
    </source>
</evidence>
<evidence type="ECO:0000259" key="6">
    <source>
        <dbReference type="Pfam" id="PF00082"/>
    </source>
</evidence>
<dbReference type="PANTHER" id="PTHR43399:SF4">
    <property type="entry name" value="CELL WALL-ASSOCIATED PROTEASE"/>
    <property type="match status" value="1"/>
</dbReference>
<dbReference type="Proteomes" id="UP001329825">
    <property type="component" value="Chromosome 11"/>
</dbReference>
<name>A0ABZ1DD48_9TREE</name>
<dbReference type="PANTHER" id="PTHR43399">
    <property type="entry name" value="SUBTILISIN-RELATED"/>
    <property type="match status" value="1"/>
</dbReference>
<gene>
    <name evidence="7" type="ORF">IL334_007925</name>
</gene>
<dbReference type="InterPro" id="IPR000209">
    <property type="entry name" value="Peptidase_S8/S53_dom"/>
</dbReference>
<dbReference type="GeneID" id="87960055"/>
<dbReference type="InterPro" id="IPR023828">
    <property type="entry name" value="Peptidase_S8_Ser-AS"/>
</dbReference>
<reference evidence="7 8" key="1">
    <citation type="submission" date="2024-01" db="EMBL/GenBank/DDBJ databases">
        <title>Comparative genomics of Cryptococcus and Kwoniella reveals pathogenesis evolution and contrasting modes of karyotype evolution via chromosome fusion or intercentromeric recombination.</title>
        <authorList>
            <person name="Coelho M.A."/>
            <person name="David-Palma M."/>
            <person name="Shea T."/>
            <person name="Bowers K."/>
            <person name="McGinley-Smith S."/>
            <person name="Mohammad A.W."/>
            <person name="Gnirke A."/>
            <person name="Yurkov A.M."/>
            <person name="Nowrousian M."/>
            <person name="Sun S."/>
            <person name="Cuomo C.A."/>
            <person name="Heitman J."/>
        </authorList>
    </citation>
    <scope>NUCLEOTIDE SEQUENCE [LARGE SCALE GENOMIC DNA]</scope>
    <source>
        <strain evidence="7">CBS 11374</strain>
    </source>
</reference>
<keyword evidence="4 5" id="KW-0720">Serine protease</keyword>
<dbReference type="InterPro" id="IPR051048">
    <property type="entry name" value="Peptidase_S8/S53_subtilisin"/>
</dbReference>
<keyword evidence="2 5" id="KW-0645">Protease</keyword>
<dbReference type="CDD" id="cd04842">
    <property type="entry name" value="Peptidases_S8_Kp43_protease"/>
    <property type="match status" value="1"/>
</dbReference>
<feature type="active site" description="Charge relay system" evidence="5">
    <location>
        <position position="207"/>
    </location>
</feature>
<evidence type="ECO:0000256" key="2">
    <source>
        <dbReference type="ARBA" id="ARBA00022670"/>
    </source>
</evidence>
<dbReference type="PROSITE" id="PS00138">
    <property type="entry name" value="SUBTILASE_SER"/>
    <property type="match status" value="1"/>
</dbReference>
<dbReference type="InterPro" id="IPR034058">
    <property type="entry name" value="TagA/B/C/D_pept_dom"/>
</dbReference>
<accession>A0ABZ1DD48</accession>
<dbReference type="InterPro" id="IPR036852">
    <property type="entry name" value="Peptidase_S8/S53_dom_sf"/>
</dbReference>
<dbReference type="PROSITE" id="PS51892">
    <property type="entry name" value="SUBTILASE"/>
    <property type="match status" value="1"/>
</dbReference>
<dbReference type="SUPFAM" id="SSF49785">
    <property type="entry name" value="Galactose-binding domain-like"/>
    <property type="match status" value="1"/>
</dbReference>
<organism evidence="7 8">
    <name type="scientific">Kwoniella shivajii</name>
    <dbReference type="NCBI Taxonomy" id="564305"/>
    <lineage>
        <taxon>Eukaryota</taxon>
        <taxon>Fungi</taxon>
        <taxon>Dikarya</taxon>
        <taxon>Basidiomycota</taxon>
        <taxon>Agaricomycotina</taxon>
        <taxon>Tremellomycetes</taxon>
        <taxon>Tremellales</taxon>
        <taxon>Cryptococcaceae</taxon>
        <taxon>Kwoniella</taxon>
    </lineage>
</organism>
<dbReference type="SUPFAM" id="SSF52743">
    <property type="entry name" value="Subtilisin-like"/>
    <property type="match status" value="1"/>
</dbReference>
<dbReference type="EMBL" id="CP141891">
    <property type="protein sequence ID" value="WRT70926.1"/>
    <property type="molecule type" value="Genomic_DNA"/>
</dbReference>
<dbReference type="InterPro" id="IPR022398">
    <property type="entry name" value="Peptidase_S8_His-AS"/>
</dbReference>
<dbReference type="InterPro" id="IPR015500">
    <property type="entry name" value="Peptidase_S8_subtilisin-rel"/>
</dbReference>
<dbReference type="RefSeq" id="XP_062795665.1">
    <property type="nucleotide sequence ID" value="XM_062939614.1"/>
</dbReference>
<feature type="active site" description="Charge relay system" evidence="5">
    <location>
        <position position="245"/>
    </location>
</feature>
<evidence type="ECO:0000313" key="8">
    <source>
        <dbReference type="Proteomes" id="UP001329825"/>
    </source>
</evidence>
<dbReference type="Pfam" id="PF00082">
    <property type="entry name" value="Peptidase_S8"/>
    <property type="match status" value="1"/>
</dbReference>
<evidence type="ECO:0000256" key="3">
    <source>
        <dbReference type="ARBA" id="ARBA00022801"/>
    </source>
</evidence>
<dbReference type="Gene3D" id="2.60.120.380">
    <property type="match status" value="1"/>
</dbReference>
<comment type="similarity">
    <text evidence="1 5">Belongs to the peptidase S8 family.</text>
</comment>
<evidence type="ECO:0000256" key="4">
    <source>
        <dbReference type="ARBA" id="ARBA00022825"/>
    </source>
</evidence>
<keyword evidence="8" id="KW-1185">Reference proteome</keyword>
<keyword evidence="3 5" id="KW-0378">Hydrolase</keyword>
<feature type="domain" description="Peptidase S8/S53" evidence="6">
    <location>
        <begin position="198"/>
        <end position="524"/>
    </location>
</feature>
<protein>
    <recommendedName>
        <fullName evidence="6">Peptidase S8/S53 domain-containing protein</fullName>
    </recommendedName>
</protein>
<dbReference type="Gene3D" id="3.40.50.200">
    <property type="entry name" value="Peptidase S8/S53 domain"/>
    <property type="match status" value="1"/>
</dbReference>
<evidence type="ECO:0000256" key="1">
    <source>
        <dbReference type="ARBA" id="ARBA00011073"/>
    </source>
</evidence>
<sequence>MSAISINSVSIDPNGEKRSTDAVNTDFIYIQSTAPLSREQKAGLAEDHNVQILELVEPKLYLCKYEGSSLDGIRALPFVNVANCYHNVFKTSPMVANTINSLAEDTKEPLNLILHRGVNDTESIVAKVRATDGVDLESLEVSANVVSVKASKQAMEVLKRIDGVRTVGPQIPQSIGNNVATLDIHATTFTHTDKLFSGKGQIILINDTGFDKGIKSDIHPAFANRIAALGVVGSGTHTPFDANGHGTHVAGSVAGLGQSDTMGNTICGSAPGSTLVIQSMIDAKGSFGPPNDYEKILKPSYENDSVRISNNSWGQNWDAMGYQVPYLQNTYADTLDTFVWAHPEMVVCVAAGNAGRSANGPHISGAAAAKNGITVGATFSSRPIDPAKFKYDPASVVVSDLTTAAAFSSKGPTYEQRVKPDVAAPGVAILSTASRHDDFLKKTHTDFGDSTDPLYFFLSGTSQATPLVTGCCAVIREMLLANGQGEPSAAAIKACLINGALSHGETHTDGSNATVQPDGLIGWGRVDLDHAIKIPGKTYEDDVADEQQGLQEGKSWDITLPNASGRKNLKVTLVWTDPPGALIQNPLGLTVFDDTVPQSPILLGSGFGTANQRPENNVQQVILHDLKANQHIRMHIAADWDFAIAVSQPYALAWSLFD</sequence>